<comment type="caution">
    <text evidence="1">The sequence shown here is derived from an EMBL/GenBank/DDBJ whole genome shotgun (WGS) entry which is preliminary data.</text>
</comment>
<proteinExistence type="predicted"/>
<sequence length="63" mass="7353">MGEILKEEYSAELENMNEMILRKYALGELEGVQALHRMLKRSNDIAYFLGRLDGEKYKEDSNV</sequence>
<organism evidence="1 2">
    <name type="scientific">Virgibacillus kapii</name>
    <dbReference type="NCBI Taxonomy" id="1638645"/>
    <lineage>
        <taxon>Bacteria</taxon>
        <taxon>Bacillati</taxon>
        <taxon>Bacillota</taxon>
        <taxon>Bacilli</taxon>
        <taxon>Bacillales</taxon>
        <taxon>Bacillaceae</taxon>
        <taxon>Virgibacillus</taxon>
    </lineage>
</organism>
<reference evidence="2" key="1">
    <citation type="journal article" date="2019" name="Int. J. Syst. Evol. Microbiol.">
        <title>The Global Catalogue of Microorganisms (GCM) 10K type strain sequencing project: providing services to taxonomists for standard genome sequencing and annotation.</title>
        <authorList>
            <consortium name="The Broad Institute Genomics Platform"/>
            <consortium name="The Broad Institute Genome Sequencing Center for Infectious Disease"/>
            <person name="Wu L."/>
            <person name="Ma J."/>
        </authorList>
    </citation>
    <scope>NUCLEOTIDE SEQUENCE [LARGE SCALE GENOMIC DNA]</scope>
    <source>
        <strain evidence="2">JCM 30071</strain>
    </source>
</reference>
<protein>
    <submittedName>
        <fullName evidence="1">Uncharacterized protein</fullName>
    </submittedName>
</protein>
<name>A0ABQ2D7I5_9BACI</name>
<dbReference type="EMBL" id="BMPN01000001">
    <property type="protein sequence ID" value="GGJ48846.1"/>
    <property type="molecule type" value="Genomic_DNA"/>
</dbReference>
<keyword evidence="2" id="KW-1185">Reference proteome</keyword>
<gene>
    <name evidence="1" type="ORF">GCM10007111_08570</name>
</gene>
<dbReference type="Proteomes" id="UP000634435">
    <property type="component" value="Unassembled WGS sequence"/>
</dbReference>
<evidence type="ECO:0000313" key="1">
    <source>
        <dbReference type="EMBL" id="GGJ48846.1"/>
    </source>
</evidence>
<evidence type="ECO:0000313" key="2">
    <source>
        <dbReference type="Proteomes" id="UP000634435"/>
    </source>
</evidence>
<accession>A0ABQ2D7I5</accession>